<name>A0A1N6PSS1_9ACTN</name>
<reference evidence="2 3" key="1">
    <citation type="submission" date="2017-01" db="EMBL/GenBank/DDBJ databases">
        <authorList>
            <person name="Mah S.A."/>
            <person name="Swanson W.J."/>
            <person name="Moy G.W."/>
            <person name="Vacquier V.D."/>
        </authorList>
    </citation>
    <scope>NUCLEOTIDE SEQUENCE [LARGE SCALE GENOMIC DNA]</scope>
    <source>
        <strain evidence="2 3">DSM 45758</strain>
    </source>
</reference>
<dbReference type="Proteomes" id="UP000186004">
    <property type="component" value="Unassembled WGS sequence"/>
</dbReference>
<evidence type="ECO:0000256" key="1">
    <source>
        <dbReference type="SAM" id="MobiDB-lite"/>
    </source>
</evidence>
<keyword evidence="3" id="KW-1185">Reference proteome</keyword>
<gene>
    <name evidence="2" type="ORF">SAMN05444858_1017</name>
</gene>
<dbReference type="AlphaFoldDB" id="A0A1N6PSS1"/>
<proteinExistence type="predicted"/>
<feature type="region of interest" description="Disordered" evidence="1">
    <location>
        <begin position="73"/>
        <end position="117"/>
    </location>
</feature>
<organism evidence="2 3">
    <name type="scientific">Micromonospora avicenniae</name>
    <dbReference type="NCBI Taxonomy" id="1198245"/>
    <lineage>
        <taxon>Bacteria</taxon>
        <taxon>Bacillati</taxon>
        <taxon>Actinomycetota</taxon>
        <taxon>Actinomycetes</taxon>
        <taxon>Micromonosporales</taxon>
        <taxon>Micromonosporaceae</taxon>
        <taxon>Micromonospora</taxon>
    </lineage>
</organism>
<protein>
    <submittedName>
        <fullName evidence="2">Uncharacterized protein</fullName>
    </submittedName>
</protein>
<evidence type="ECO:0000313" key="3">
    <source>
        <dbReference type="Proteomes" id="UP000186004"/>
    </source>
</evidence>
<sequence length="149" mass="16630">MGSLDGLIRDLRGFEGRKEVLKHLRKEIRQPLPSVRAAIKRRALDTLPRRGGLNVWVSRTKITVQTKLAGRAAGVRMKGSRKSAKDKSDLKRLDAGKVRAPSWGRRGAGAWHTQQVEPGYFTKPATEIDQWRAAANKAVDEALEVIRRG</sequence>
<accession>A0A1N6PSS1</accession>
<feature type="compositionally biased region" description="Basic and acidic residues" evidence="1">
    <location>
        <begin position="83"/>
        <end position="97"/>
    </location>
</feature>
<dbReference type="OrthoDB" id="3401395at2"/>
<dbReference type="RefSeq" id="WP_076466484.1">
    <property type="nucleotide sequence ID" value="NZ_FTNF01000001.1"/>
</dbReference>
<dbReference type="STRING" id="1198245.SAMN05444858_1017"/>
<evidence type="ECO:0000313" key="2">
    <source>
        <dbReference type="EMBL" id="SIQ07302.1"/>
    </source>
</evidence>
<dbReference type="EMBL" id="FTNF01000001">
    <property type="protein sequence ID" value="SIQ07302.1"/>
    <property type="molecule type" value="Genomic_DNA"/>
</dbReference>